<dbReference type="EMBL" id="BARV01011885">
    <property type="protein sequence ID" value="GAI13296.1"/>
    <property type="molecule type" value="Genomic_DNA"/>
</dbReference>
<dbReference type="Pfam" id="PF01381">
    <property type="entry name" value="HTH_3"/>
    <property type="match status" value="1"/>
</dbReference>
<dbReference type="Gene3D" id="1.10.260.40">
    <property type="entry name" value="lambda repressor-like DNA-binding domains"/>
    <property type="match status" value="1"/>
</dbReference>
<accession>X1M5D0</accession>
<dbReference type="PROSITE" id="PS50943">
    <property type="entry name" value="HTH_CROC1"/>
    <property type="match status" value="1"/>
</dbReference>
<comment type="caution">
    <text evidence="2">The sequence shown here is derived from an EMBL/GenBank/DDBJ whole genome shotgun (WGS) entry which is preliminary data.</text>
</comment>
<feature type="domain" description="HTH cro/C1-type" evidence="1">
    <location>
        <begin position="13"/>
        <end position="66"/>
    </location>
</feature>
<dbReference type="CDD" id="cd00093">
    <property type="entry name" value="HTH_XRE"/>
    <property type="match status" value="1"/>
</dbReference>
<evidence type="ECO:0000313" key="2">
    <source>
        <dbReference type="EMBL" id="GAI13296.1"/>
    </source>
</evidence>
<organism evidence="2">
    <name type="scientific">marine sediment metagenome</name>
    <dbReference type="NCBI Taxonomy" id="412755"/>
    <lineage>
        <taxon>unclassified sequences</taxon>
        <taxon>metagenomes</taxon>
        <taxon>ecological metagenomes</taxon>
    </lineage>
</organism>
<dbReference type="AlphaFoldDB" id="X1M5D0"/>
<dbReference type="GO" id="GO:0003677">
    <property type="term" value="F:DNA binding"/>
    <property type="evidence" value="ECO:0007669"/>
    <property type="project" value="InterPro"/>
</dbReference>
<name>X1M5D0_9ZZZZ</name>
<protein>
    <recommendedName>
        <fullName evidence="1">HTH cro/C1-type domain-containing protein</fullName>
    </recommendedName>
</protein>
<proteinExistence type="predicted"/>
<gene>
    <name evidence="2" type="ORF">S06H3_22296</name>
</gene>
<dbReference type="InterPro" id="IPR001387">
    <property type="entry name" value="Cro/C1-type_HTH"/>
</dbReference>
<evidence type="ECO:0000259" key="1">
    <source>
        <dbReference type="PROSITE" id="PS50943"/>
    </source>
</evidence>
<sequence>MYGMVGIPGNSKKEQRVDMGLFQRDIAKIIGVTIDTITYWEKGRTHPSKRNIEKVMNFLNNQKDGKNGFIGVF</sequence>
<reference evidence="2" key="1">
    <citation type="journal article" date="2014" name="Front. Microbiol.">
        <title>High frequency of phylogenetically diverse reductive dehalogenase-homologous genes in deep subseafloor sedimentary metagenomes.</title>
        <authorList>
            <person name="Kawai M."/>
            <person name="Futagami T."/>
            <person name="Toyoda A."/>
            <person name="Takaki Y."/>
            <person name="Nishi S."/>
            <person name="Hori S."/>
            <person name="Arai W."/>
            <person name="Tsubouchi T."/>
            <person name="Morono Y."/>
            <person name="Uchiyama I."/>
            <person name="Ito T."/>
            <person name="Fujiyama A."/>
            <person name="Inagaki F."/>
            <person name="Takami H."/>
        </authorList>
    </citation>
    <scope>NUCLEOTIDE SEQUENCE</scope>
    <source>
        <strain evidence="2">Expedition CK06-06</strain>
    </source>
</reference>
<dbReference type="SUPFAM" id="SSF47413">
    <property type="entry name" value="lambda repressor-like DNA-binding domains"/>
    <property type="match status" value="1"/>
</dbReference>
<dbReference type="InterPro" id="IPR010982">
    <property type="entry name" value="Lambda_DNA-bd_dom_sf"/>
</dbReference>